<keyword evidence="2" id="KW-1185">Reference proteome</keyword>
<reference evidence="1" key="1">
    <citation type="journal article" date="2020" name="New Phytol.">
        <title>Comparative genomics reveals dynamic genome evolution in host specialist ectomycorrhizal fungi.</title>
        <authorList>
            <person name="Lofgren L.A."/>
            <person name="Nguyen N.H."/>
            <person name="Vilgalys R."/>
            <person name="Ruytinx J."/>
            <person name="Liao H.L."/>
            <person name="Branco S."/>
            <person name="Kuo A."/>
            <person name="LaButti K."/>
            <person name="Lipzen A."/>
            <person name="Andreopoulos W."/>
            <person name="Pangilinan J."/>
            <person name="Riley R."/>
            <person name="Hundley H."/>
            <person name="Na H."/>
            <person name="Barry K."/>
            <person name="Grigoriev I.V."/>
            <person name="Stajich J.E."/>
            <person name="Kennedy P.G."/>
        </authorList>
    </citation>
    <scope>NUCLEOTIDE SEQUENCE</scope>
    <source>
        <strain evidence="1">MN1</strain>
    </source>
</reference>
<dbReference type="RefSeq" id="XP_041190156.1">
    <property type="nucleotide sequence ID" value="XM_041340616.1"/>
</dbReference>
<dbReference type="EMBL" id="JABBWG010000028">
    <property type="protein sequence ID" value="KAG1811735.1"/>
    <property type="molecule type" value="Genomic_DNA"/>
</dbReference>
<dbReference type="OrthoDB" id="2627312at2759"/>
<dbReference type="Proteomes" id="UP000807769">
    <property type="component" value="Unassembled WGS sequence"/>
</dbReference>
<organism evidence="1 2">
    <name type="scientific">Suillus subaureus</name>
    <dbReference type="NCBI Taxonomy" id="48587"/>
    <lineage>
        <taxon>Eukaryota</taxon>
        <taxon>Fungi</taxon>
        <taxon>Dikarya</taxon>
        <taxon>Basidiomycota</taxon>
        <taxon>Agaricomycotina</taxon>
        <taxon>Agaricomycetes</taxon>
        <taxon>Agaricomycetidae</taxon>
        <taxon>Boletales</taxon>
        <taxon>Suillineae</taxon>
        <taxon>Suillaceae</taxon>
        <taxon>Suillus</taxon>
    </lineage>
</organism>
<evidence type="ECO:0000313" key="2">
    <source>
        <dbReference type="Proteomes" id="UP000807769"/>
    </source>
</evidence>
<accession>A0A9P7E5H9</accession>
<dbReference type="GeneID" id="64634632"/>
<gene>
    <name evidence="1" type="ORF">BJ212DRAFT_1483467</name>
</gene>
<protein>
    <submittedName>
        <fullName evidence="1">Uncharacterized protein</fullName>
    </submittedName>
</protein>
<evidence type="ECO:0000313" key="1">
    <source>
        <dbReference type="EMBL" id="KAG1811735.1"/>
    </source>
</evidence>
<proteinExistence type="predicted"/>
<name>A0A9P7E5H9_9AGAM</name>
<sequence>MPSTSTINILIEINGVASMWDTYCLGLNIVTPGSKQVIFQFKDIGKAIQEGSSDSSHITNKILSTLETL</sequence>
<comment type="caution">
    <text evidence="1">The sequence shown here is derived from an EMBL/GenBank/DDBJ whole genome shotgun (WGS) entry which is preliminary data.</text>
</comment>
<dbReference type="AlphaFoldDB" id="A0A9P7E5H9"/>